<accession>A0A318VD62</accession>
<dbReference type="Proteomes" id="UP000247551">
    <property type="component" value="Unassembled WGS sequence"/>
</dbReference>
<organism evidence="2 3">
    <name type="scientific">Marinomonas alcarazii</name>
    <dbReference type="NCBI Taxonomy" id="491949"/>
    <lineage>
        <taxon>Bacteria</taxon>
        <taxon>Pseudomonadati</taxon>
        <taxon>Pseudomonadota</taxon>
        <taxon>Gammaproteobacteria</taxon>
        <taxon>Oceanospirillales</taxon>
        <taxon>Oceanospirillaceae</taxon>
        <taxon>Marinomonas</taxon>
    </lineage>
</organism>
<keyword evidence="3" id="KW-1185">Reference proteome</keyword>
<dbReference type="AlphaFoldDB" id="A0A318VD62"/>
<dbReference type="RefSeq" id="WP_110571749.1">
    <property type="nucleotide sequence ID" value="NZ_QKLW01000001.1"/>
</dbReference>
<evidence type="ECO:0000313" key="3">
    <source>
        <dbReference type="Proteomes" id="UP000247551"/>
    </source>
</evidence>
<evidence type="ECO:0000256" key="1">
    <source>
        <dbReference type="SAM" id="MobiDB-lite"/>
    </source>
</evidence>
<name>A0A318VD62_9GAMM</name>
<feature type="compositionally biased region" description="Acidic residues" evidence="1">
    <location>
        <begin position="110"/>
        <end position="123"/>
    </location>
</feature>
<gene>
    <name evidence="2" type="ORF">DFP75_101320</name>
</gene>
<protein>
    <submittedName>
        <fullName evidence="2">Uncharacterized protein</fullName>
    </submittedName>
</protein>
<feature type="region of interest" description="Disordered" evidence="1">
    <location>
        <begin position="102"/>
        <end position="123"/>
    </location>
</feature>
<sequence>MLYAKLNADGVIIDVATSQSDEYKLLVAPNDPTVASILEKKFTSASTSTQEILASSDGEMMRILEDLVDLLTEKRLIQFTELPLAAQKKLLGRKWVRGVHSGNDESLMADNEDIGDREDDSLI</sequence>
<evidence type="ECO:0000313" key="2">
    <source>
        <dbReference type="EMBL" id="PYF84295.1"/>
    </source>
</evidence>
<proteinExistence type="predicted"/>
<dbReference type="EMBL" id="QKLW01000001">
    <property type="protein sequence ID" value="PYF84295.1"/>
    <property type="molecule type" value="Genomic_DNA"/>
</dbReference>
<reference evidence="2 3" key="1">
    <citation type="submission" date="2018-06" db="EMBL/GenBank/DDBJ databases">
        <title>Genomic Encyclopedia of Type Strains, Phase III (KMG-III): the genomes of soil and plant-associated and newly described type strains.</title>
        <authorList>
            <person name="Whitman W."/>
        </authorList>
    </citation>
    <scope>NUCLEOTIDE SEQUENCE [LARGE SCALE GENOMIC DNA]</scope>
    <source>
        <strain evidence="2 3">CECT 7730</strain>
    </source>
</reference>
<comment type="caution">
    <text evidence="2">The sequence shown here is derived from an EMBL/GenBank/DDBJ whole genome shotgun (WGS) entry which is preliminary data.</text>
</comment>